<feature type="domain" description="SMP-30/Gluconolactonase/LRE-like region" evidence="3">
    <location>
        <begin position="16"/>
        <end position="118"/>
    </location>
</feature>
<sequence length="119" mass="13179">MSSIKVQCVIKEKNRIGESPVWEEKDSTLLYVDIAGKRVSRWNSLTNEIDSIATENLVGSVVPRQSGGYVIAEGTRFAFVDWVKRSITTAAPVDNQEKPNTRFNDGKVDPAGRFYAGTV</sequence>
<dbReference type="EMBL" id="JAMKFB020000006">
    <property type="protein sequence ID" value="KAL0190477.1"/>
    <property type="molecule type" value="Genomic_DNA"/>
</dbReference>
<dbReference type="InterPro" id="IPR011042">
    <property type="entry name" value="6-blade_b-propeller_TolB-like"/>
</dbReference>
<keyword evidence="5" id="KW-1185">Reference proteome</keyword>
<evidence type="ECO:0000256" key="2">
    <source>
        <dbReference type="PIRSR" id="PIRSR605511-2"/>
    </source>
</evidence>
<keyword evidence="2" id="KW-0479">Metal-binding</keyword>
<dbReference type="PRINTS" id="PR01790">
    <property type="entry name" value="SMP30FAMILY"/>
</dbReference>
<reference evidence="4 5" key="1">
    <citation type="submission" date="2024-05" db="EMBL/GenBank/DDBJ databases">
        <title>Genome sequencing and assembly of Indian major carp, Cirrhinus mrigala (Hamilton, 1822).</title>
        <authorList>
            <person name="Mohindra V."/>
            <person name="Chowdhury L.M."/>
            <person name="Lal K."/>
            <person name="Jena J.K."/>
        </authorList>
    </citation>
    <scope>NUCLEOTIDE SEQUENCE [LARGE SCALE GENOMIC DNA]</scope>
    <source>
        <strain evidence="4">CM1030</strain>
        <tissue evidence="4">Blood</tissue>
    </source>
</reference>
<evidence type="ECO:0000256" key="1">
    <source>
        <dbReference type="ARBA" id="ARBA00008853"/>
    </source>
</evidence>
<evidence type="ECO:0000313" key="5">
    <source>
        <dbReference type="Proteomes" id="UP001529510"/>
    </source>
</evidence>
<evidence type="ECO:0000259" key="3">
    <source>
        <dbReference type="Pfam" id="PF08450"/>
    </source>
</evidence>
<evidence type="ECO:0000313" key="4">
    <source>
        <dbReference type="EMBL" id="KAL0190477.1"/>
    </source>
</evidence>
<dbReference type="InterPro" id="IPR005511">
    <property type="entry name" value="SMP-30"/>
</dbReference>
<feature type="binding site" evidence="2">
    <location>
        <position position="104"/>
    </location>
    <ligand>
        <name>substrate</name>
    </ligand>
</feature>
<comment type="similarity">
    <text evidence="1">Belongs to the SMP-30/CGR1 family.</text>
</comment>
<dbReference type="SUPFAM" id="SSF63829">
    <property type="entry name" value="Calcium-dependent phosphotriesterase"/>
    <property type="match status" value="1"/>
</dbReference>
<comment type="cofactor">
    <cofactor evidence="2">
        <name>Zn(2+)</name>
        <dbReference type="ChEBI" id="CHEBI:29105"/>
    </cofactor>
    <text evidence="2">Binds 1 divalent metal cation per subunit.</text>
</comment>
<dbReference type="Gene3D" id="2.120.10.30">
    <property type="entry name" value="TolB, C-terminal domain"/>
    <property type="match status" value="1"/>
</dbReference>
<dbReference type="PANTHER" id="PTHR10907">
    <property type="entry name" value="REGUCALCIN"/>
    <property type="match status" value="1"/>
</dbReference>
<dbReference type="PANTHER" id="PTHR10907:SF47">
    <property type="entry name" value="REGUCALCIN"/>
    <property type="match status" value="1"/>
</dbReference>
<name>A0ABD0QW74_CIRMR</name>
<feature type="binding site" evidence="2">
    <location>
        <position position="102"/>
    </location>
    <ligand>
        <name>substrate</name>
    </ligand>
</feature>
<keyword evidence="2" id="KW-0862">Zinc</keyword>
<gene>
    <name evidence="4" type="ORF">M9458_013175</name>
</gene>
<accession>A0ABD0QW74</accession>
<dbReference type="InterPro" id="IPR013658">
    <property type="entry name" value="SGL"/>
</dbReference>
<protein>
    <recommendedName>
        <fullName evidence="3">SMP-30/Gluconolactonase/LRE-like region domain-containing protein</fullName>
    </recommendedName>
</protein>
<feature type="binding site" evidence="2">
    <location>
        <position position="18"/>
    </location>
    <ligand>
        <name>a divalent metal cation</name>
        <dbReference type="ChEBI" id="CHEBI:60240"/>
    </ligand>
</feature>
<organism evidence="4 5">
    <name type="scientific">Cirrhinus mrigala</name>
    <name type="common">Mrigala</name>
    <dbReference type="NCBI Taxonomy" id="683832"/>
    <lineage>
        <taxon>Eukaryota</taxon>
        <taxon>Metazoa</taxon>
        <taxon>Chordata</taxon>
        <taxon>Craniata</taxon>
        <taxon>Vertebrata</taxon>
        <taxon>Euteleostomi</taxon>
        <taxon>Actinopterygii</taxon>
        <taxon>Neopterygii</taxon>
        <taxon>Teleostei</taxon>
        <taxon>Ostariophysi</taxon>
        <taxon>Cypriniformes</taxon>
        <taxon>Cyprinidae</taxon>
        <taxon>Labeoninae</taxon>
        <taxon>Labeonini</taxon>
        <taxon>Cirrhinus</taxon>
    </lineage>
</organism>
<dbReference type="Pfam" id="PF08450">
    <property type="entry name" value="SGL"/>
    <property type="match status" value="1"/>
</dbReference>
<proteinExistence type="inferred from homology"/>
<dbReference type="AlphaFoldDB" id="A0ABD0QW74"/>
<comment type="caution">
    <text evidence="4">The sequence shown here is derived from an EMBL/GenBank/DDBJ whole genome shotgun (WGS) entry which is preliminary data.</text>
</comment>
<dbReference type="Proteomes" id="UP001529510">
    <property type="component" value="Unassembled WGS sequence"/>
</dbReference>